<dbReference type="NCBIfam" id="TIGR02379">
    <property type="entry name" value="ECA_wecE"/>
    <property type="match status" value="1"/>
</dbReference>
<evidence type="ECO:0000256" key="4">
    <source>
        <dbReference type="PIRSR" id="PIRSR000390-2"/>
    </source>
</evidence>
<accession>A0A562L5T0</accession>
<dbReference type="NCBIfam" id="NF008687">
    <property type="entry name" value="PRK11706.1"/>
    <property type="match status" value="1"/>
</dbReference>
<dbReference type="Proteomes" id="UP000315167">
    <property type="component" value="Unassembled WGS sequence"/>
</dbReference>
<keyword evidence="7" id="KW-1185">Reference proteome</keyword>
<sequence>MSELQQVVSSLESASVTTPQVTIPFNKPFMTGHEVEYILRARANGHLSGDGPFTKACHRSLEKMTGSPKALLTHSCTAALEMAALLLNLQPGDEVIMPSFTFVSTANAFVLRGATPVFVDIRPDTLNVDENLIEAAISPRTKAICVVHYAGVSCEMDAILAVGARHGIAVIEDAAQGIMAAYKSRPLGGIGEMGALSFHETKNVIAGEGGALLVNSPALLERAEVIREKGTNRSKFFRGQVDKYTWVDLGSSFLPSELIAAFLAAQLEDAQAITSRRLDIWSKYHQWAEPLEKAGLLRRPVVPGHCTHNAHMYYVLLPDLEQRTAFLAEMRKAGIGAVFHYIPLHSSPAGRRLGKSSGELDVTASTSDRLVRLPLWLGVEEHLPYVFDVAEKALRDLG</sequence>
<dbReference type="RefSeq" id="WP_199753449.1">
    <property type="nucleotide sequence ID" value="NZ_VLKN01000004.1"/>
</dbReference>
<comment type="similarity">
    <text evidence="2 5">Belongs to the DegT/DnrJ/EryC1 family.</text>
</comment>
<dbReference type="PANTHER" id="PTHR30244:SF34">
    <property type="entry name" value="DTDP-4-AMINO-4,6-DIDEOXYGALACTOSE TRANSAMINASE"/>
    <property type="match status" value="1"/>
</dbReference>
<name>A0A562L5T0_9GAMM</name>
<dbReference type="InterPro" id="IPR015421">
    <property type="entry name" value="PyrdxlP-dep_Trfase_major"/>
</dbReference>
<dbReference type="Pfam" id="PF01041">
    <property type="entry name" value="DegT_DnrJ_EryC1"/>
    <property type="match status" value="1"/>
</dbReference>
<dbReference type="InterPro" id="IPR015424">
    <property type="entry name" value="PyrdxlP-dep_Trfase"/>
</dbReference>
<dbReference type="CDD" id="cd00616">
    <property type="entry name" value="AHBA_syn"/>
    <property type="match status" value="1"/>
</dbReference>
<protein>
    <submittedName>
        <fullName evidence="6">dTDP-4-amino-4,6-dideoxygalactose transaminase</fullName>
    </submittedName>
</protein>
<dbReference type="GO" id="GO:0019180">
    <property type="term" value="F:dTDP-4-amino-4,6-dideoxygalactose transaminase activity"/>
    <property type="evidence" value="ECO:0007669"/>
    <property type="project" value="TreeGrafter"/>
</dbReference>
<dbReference type="InterPro" id="IPR000653">
    <property type="entry name" value="DegT/StrS_aminotransferase"/>
</dbReference>
<organism evidence="6 7">
    <name type="scientific">Luteimonas cucumeris</name>
    <dbReference type="NCBI Taxonomy" id="985012"/>
    <lineage>
        <taxon>Bacteria</taxon>
        <taxon>Pseudomonadati</taxon>
        <taxon>Pseudomonadota</taxon>
        <taxon>Gammaproteobacteria</taxon>
        <taxon>Lysobacterales</taxon>
        <taxon>Lysobacteraceae</taxon>
        <taxon>Luteimonas</taxon>
    </lineage>
</organism>
<dbReference type="GO" id="GO:0000271">
    <property type="term" value="P:polysaccharide biosynthetic process"/>
    <property type="evidence" value="ECO:0007669"/>
    <property type="project" value="TreeGrafter"/>
</dbReference>
<dbReference type="SUPFAM" id="SSF53383">
    <property type="entry name" value="PLP-dependent transferases"/>
    <property type="match status" value="1"/>
</dbReference>
<comment type="caution">
    <text evidence="6">The sequence shown here is derived from an EMBL/GenBank/DDBJ whole genome shotgun (WGS) entry which is preliminary data.</text>
</comment>
<dbReference type="InterPro" id="IPR012749">
    <property type="entry name" value="WecE-like"/>
</dbReference>
<evidence type="ECO:0000313" key="7">
    <source>
        <dbReference type="Proteomes" id="UP000315167"/>
    </source>
</evidence>
<evidence type="ECO:0000256" key="5">
    <source>
        <dbReference type="RuleBase" id="RU004508"/>
    </source>
</evidence>
<keyword evidence="1 4" id="KW-0663">Pyridoxal phosphate</keyword>
<proteinExistence type="inferred from homology"/>
<evidence type="ECO:0000256" key="1">
    <source>
        <dbReference type="ARBA" id="ARBA00022898"/>
    </source>
</evidence>
<evidence type="ECO:0000256" key="2">
    <source>
        <dbReference type="ARBA" id="ARBA00037999"/>
    </source>
</evidence>
<feature type="active site" description="Proton acceptor" evidence="3">
    <location>
        <position position="202"/>
    </location>
</feature>
<reference evidence="6 7" key="1">
    <citation type="journal article" date="2015" name="Stand. Genomic Sci.">
        <title>Genomic Encyclopedia of Bacterial and Archaeal Type Strains, Phase III: the genomes of soil and plant-associated and newly described type strains.</title>
        <authorList>
            <person name="Whitman W.B."/>
            <person name="Woyke T."/>
            <person name="Klenk H.P."/>
            <person name="Zhou Y."/>
            <person name="Lilburn T.G."/>
            <person name="Beck B.J."/>
            <person name="De Vos P."/>
            <person name="Vandamme P."/>
            <person name="Eisen J.A."/>
            <person name="Garrity G."/>
            <person name="Hugenholtz P."/>
            <person name="Kyrpides N.C."/>
        </authorList>
    </citation>
    <scope>NUCLEOTIDE SEQUENCE [LARGE SCALE GENOMIC DNA]</scope>
    <source>
        <strain evidence="6 7">CGMCC 1.10821</strain>
    </source>
</reference>
<dbReference type="EMBL" id="VLKN01000004">
    <property type="protein sequence ID" value="TWI02973.1"/>
    <property type="molecule type" value="Genomic_DNA"/>
</dbReference>
<evidence type="ECO:0000313" key="6">
    <source>
        <dbReference type="EMBL" id="TWI02973.1"/>
    </source>
</evidence>
<dbReference type="AlphaFoldDB" id="A0A562L5T0"/>
<feature type="modified residue" description="N6-(pyridoxal phosphate)lysine" evidence="4">
    <location>
        <position position="202"/>
    </location>
</feature>
<gene>
    <name evidence="6" type="ORF">IP90_02075</name>
</gene>
<dbReference type="FunFam" id="3.40.640.10:FF:000037">
    <property type="entry name" value="dTDP-4-amino-4,6-dideoxygalactose transaminase"/>
    <property type="match status" value="1"/>
</dbReference>
<dbReference type="PIRSF" id="PIRSF000390">
    <property type="entry name" value="PLP_StrS"/>
    <property type="match status" value="1"/>
</dbReference>
<dbReference type="PANTHER" id="PTHR30244">
    <property type="entry name" value="TRANSAMINASE"/>
    <property type="match status" value="1"/>
</dbReference>
<dbReference type="Gene3D" id="3.40.640.10">
    <property type="entry name" value="Type I PLP-dependent aspartate aminotransferase-like (Major domain)"/>
    <property type="match status" value="1"/>
</dbReference>
<dbReference type="GO" id="GO:0030170">
    <property type="term" value="F:pyridoxal phosphate binding"/>
    <property type="evidence" value="ECO:0007669"/>
    <property type="project" value="TreeGrafter"/>
</dbReference>
<evidence type="ECO:0000256" key="3">
    <source>
        <dbReference type="PIRSR" id="PIRSR000390-1"/>
    </source>
</evidence>